<dbReference type="InterPro" id="IPR006219">
    <property type="entry name" value="DAHP_synth_1"/>
</dbReference>
<dbReference type="UniPathway" id="UPA00053">
    <property type="reaction ID" value="UER00084"/>
</dbReference>
<evidence type="ECO:0000256" key="4">
    <source>
        <dbReference type="ARBA" id="ARBA00022605"/>
    </source>
</evidence>
<evidence type="ECO:0000313" key="10">
    <source>
        <dbReference type="Proteomes" id="UP000005615"/>
    </source>
</evidence>
<dbReference type="RefSeq" id="WP_009574918.1">
    <property type="nucleotide sequence ID" value="NZ_AEIG01000014.1"/>
</dbReference>
<keyword evidence="5 8" id="KW-0808">Transferase</keyword>
<keyword evidence="10" id="KW-1185">Reference proteome</keyword>
<dbReference type="PANTHER" id="PTHR21225">
    <property type="entry name" value="PHOSPHO-2-DEHYDRO-3-DEOXYHEPTONATE ALDOLASE DAHP SYNTHETASE"/>
    <property type="match status" value="1"/>
</dbReference>
<evidence type="ECO:0000256" key="1">
    <source>
        <dbReference type="ARBA" id="ARBA00003726"/>
    </source>
</evidence>
<comment type="pathway">
    <text evidence="2 8">Metabolic intermediate biosynthesis; chorismate biosynthesis; chorismate from D-erythrose 4-phosphate and phosphoenolpyruvate: step 1/7.</text>
</comment>
<name>F3KZS7_9GAMM</name>
<dbReference type="OrthoDB" id="9807331at2"/>
<evidence type="ECO:0000256" key="7">
    <source>
        <dbReference type="ARBA" id="ARBA00047508"/>
    </source>
</evidence>
<proteinExistence type="inferred from homology"/>
<dbReference type="Proteomes" id="UP000005615">
    <property type="component" value="Unassembled WGS sequence"/>
</dbReference>
<keyword evidence="4 8" id="KW-0028">Amino-acid biosynthesis</keyword>
<accession>F3KZS7</accession>
<dbReference type="STRING" id="2518989.IMCC3088_484"/>
<dbReference type="SUPFAM" id="SSF51569">
    <property type="entry name" value="Aldolase"/>
    <property type="match status" value="1"/>
</dbReference>
<dbReference type="Gene3D" id="3.20.20.70">
    <property type="entry name" value="Aldolase class I"/>
    <property type="match status" value="1"/>
</dbReference>
<dbReference type="PIRSF" id="PIRSF001361">
    <property type="entry name" value="DAHP_synthase"/>
    <property type="match status" value="1"/>
</dbReference>
<dbReference type="GO" id="GO:0042802">
    <property type="term" value="F:identical protein binding"/>
    <property type="evidence" value="ECO:0007669"/>
    <property type="project" value="UniProtKB-ARBA"/>
</dbReference>
<evidence type="ECO:0000256" key="8">
    <source>
        <dbReference type="PIRNR" id="PIRNR001361"/>
    </source>
</evidence>
<sequence>MTTTDDTRINKIIELVAPEALVAEIPATEVAVHTVSRARSAIHNVLNDDDPRLVVVVGPCSIHDPVAAMDYAHRLLALRERYANELEVVMRVYFEKPRTTVGWKGLINDPDLNNTFKINKGLGLARRLLAELAELGLPAGTEYLDLISPQYIADLVSWGAIGARTTESQTHRELASGLSCPVGFKNATDGDIQVAIDAIKSASNPHHFLSVTKQGHSAIFQTVGNEDCHVILRGGKHPNYDMFSVDDTAAMLIKAGLPQRIMIDASHANSRKNPARQMDVINDIATQVARGSRSIFGVMIESNIVGGRQDVIDTQALTYGQSITDACISWEDTERALEGLADAVVKSGRL</sequence>
<dbReference type="AlphaFoldDB" id="F3KZS7"/>
<dbReference type="GO" id="GO:0008652">
    <property type="term" value="P:amino acid biosynthetic process"/>
    <property type="evidence" value="ECO:0007669"/>
    <property type="project" value="UniProtKB-KW"/>
</dbReference>
<dbReference type="GO" id="GO:0003849">
    <property type="term" value="F:3-deoxy-7-phosphoheptulonate synthase activity"/>
    <property type="evidence" value="ECO:0007669"/>
    <property type="project" value="UniProtKB-EC"/>
</dbReference>
<comment type="catalytic activity">
    <reaction evidence="7 8">
        <text>D-erythrose 4-phosphate + phosphoenolpyruvate + H2O = 7-phospho-2-dehydro-3-deoxy-D-arabino-heptonate + phosphate</text>
        <dbReference type="Rhea" id="RHEA:14717"/>
        <dbReference type="ChEBI" id="CHEBI:15377"/>
        <dbReference type="ChEBI" id="CHEBI:16897"/>
        <dbReference type="ChEBI" id="CHEBI:43474"/>
        <dbReference type="ChEBI" id="CHEBI:58394"/>
        <dbReference type="ChEBI" id="CHEBI:58702"/>
        <dbReference type="EC" id="2.5.1.54"/>
    </reaction>
</comment>
<dbReference type="GO" id="GO:0009073">
    <property type="term" value="P:aromatic amino acid family biosynthetic process"/>
    <property type="evidence" value="ECO:0007669"/>
    <property type="project" value="UniProtKB-KW"/>
</dbReference>
<dbReference type="Pfam" id="PF00793">
    <property type="entry name" value="DAHP_synth_1"/>
    <property type="match status" value="1"/>
</dbReference>
<keyword evidence="6 8" id="KW-0057">Aromatic amino acid biosynthesis</keyword>
<dbReference type="PANTHER" id="PTHR21225:SF12">
    <property type="entry name" value="PHOSPHO-2-DEHYDRO-3-DEOXYHEPTONATE ALDOLASE, TYROSINE-INHIBITED"/>
    <property type="match status" value="1"/>
</dbReference>
<gene>
    <name evidence="9" type="ORF">IMCC3088_484</name>
</gene>
<comment type="similarity">
    <text evidence="3 8">Belongs to the class-I DAHP synthase family.</text>
</comment>
<organism evidence="9 10">
    <name type="scientific">Aequoribacter fuscus</name>
    <dbReference type="NCBI Taxonomy" id="2518989"/>
    <lineage>
        <taxon>Bacteria</taxon>
        <taxon>Pseudomonadati</taxon>
        <taxon>Pseudomonadota</taxon>
        <taxon>Gammaproteobacteria</taxon>
        <taxon>Cellvibrionales</taxon>
        <taxon>Halieaceae</taxon>
        <taxon>Aequoribacter</taxon>
    </lineage>
</organism>
<dbReference type="InterPro" id="IPR006218">
    <property type="entry name" value="DAHP1/KDSA"/>
</dbReference>
<protein>
    <recommendedName>
        <fullName evidence="8">Phospho-2-dehydro-3-deoxyheptonate aldolase</fullName>
        <ecNumber evidence="8">2.5.1.54</ecNumber>
    </recommendedName>
</protein>
<dbReference type="eggNOG" id="COG0722">
    <property type="taxonomic scope" value="Bacteria"/>
</dbReference>
<comment type="function">
    <text evidence="1 8">Stereospecific condensation of phosphoenolpyruvate (PEP) and D-erythrose-4-phosphate (E4P) giving rise to 3-deoxy-D-arabino-heptulosonate-7-phosphate (DAHP).</text>
</comment>
<dbReference type="EC" id="2.5.1.54" evidence="8"/>
<evidence type="ECO:0000256" key="6">
    <source>
        <dbReference type="ARBA" id="ARBA00023141"/>
    </source>
</evidence>
<dbReference type="NCBIfam" id="TIGR00034">
    <property type="entry name" value="aroFGH"/>
    <property type="match status" value="1"/>
</dbReference>
<dbReference type="NCBIfam" id="NF009395">
    <property type="entry name" value="PRK12755.1"/>
    <property type="match status" value="1"/>
</dbReference>
<dbReference type="EMBL" id="AEIG01000014">
    <property type="protein sequence ID" value="EGG30506.1"/>
    <property type="molecule type" value="Genomic_DNA"/>
</dbReference>
<dbReference type="GO" id="GO:0009423">
    <property type="term" value="P:chorismate biosynthetic process"/>
    <property type="evidence" value="ECO:0007669"/>
    <property type="project" value="UniProtKB-UniPathway"/>
</dbReference>
<evidence type="ECO:0000256" key="3">
    <source>
        <dbReference type="ARBA" id="ARBA00007985"/>
    </source>
</evidence>
<dbReference type="FunFam" id="3.20.20.70:FF:000005">
    <property type="entry name" value="Phospho-2-dehydro-3-deoxyheptonate aldolase"/>
    <property type="match status" value="1"/>
</dbReference>
<reference evidence="9 10" key="1">
    <citation type="journal article" date="2011" name="J. Bacteriol.">
        <title>Genome sequence of strain IMCC3088, a proteorhodopsin-containing marine bacterium belonging to the OM60/NOR5 clade.</title>
        <authorList>
            <person name="Jang Y."/>
            <person name="Oh H.M."/>
            <person name="Kang I."/>
            <person name="Lee K."/>
            <person name="Yang S.J."/>
            <person name="Cho J.C."/>
        </authorList>
    </citation>
    <scope>NUCLEOTIDE SEQUENCE [LARGE SCALE GENOMIC DNA]</scope>
    <source>
        <strain evidence="9 10">IMCC3088</strain>
    </source>
</reference>
<dbReference type="InterPro" id="IPR013785">
    <property type="entry name" value="Aldolase_TIM"/>
</dbReference>
<dbReference type="NCBIfam" id="NF009396">
    <property type="entry name" value="PRK12756.1"/>
    <property type="match status" value="1"/>
</dbReference>
<evidence type="ECO:0000313" key="9">
    <source>
        <dbReference type="EMBL" id="EGG30506.1"/>
    </source>
</evidence>
<dbReference type="GO" id="GO:0005737">
    <property type="term" value="C:cytoplasm"/>
    <property type="evidence" value="ECO:0007669"/>
    <property type="project" value="TreeGrafter"/>
</dbReference>
<evidence type="ECO:0000256" key="5">
    <source>
        <dbReference type="ARBA" id="ARBA00022679"/>
    </source>
</evidence>
<comment type="caution">
    <text evidence="9">The sequence shown here is derived from an EMBL/GenBank/DDBJ whole genome shotgun (WGS) entry which is preliminary data.</text>
</comment>
<evidence type="ECO:0000256" key="2">
    <source>
        <dbReference type="ARBA" id="ARBA00004688"/>
    </source>
</evidence>